<evidence type="ECO:0000313" key="2">
    <source>
        <dbReference type="Proteomes" id="UP000239485"/>
    </source>
</evidence>
<keyword evidence="2" id="KW-1185">Reference proteome</keyword>
<sequence>MWRRFTIGLRRRLADRLGVPRSELHDAVVPSFAKVAEIQRRGVVHFHALMRLDGPGGGHAALLLPVSAEEFGDAVTVAAYIAKYVTKAGEDYGIPRKQEVPPRLGR</sequence>
<evidence type="ECO:0000313" key="1">
    <source>
        <dbReference type="EMBL" id="PPK92503.1"/>
    </source>
</evidence>
<dbReference type="Pfam" id="PF20199">
    <property type="entry name" value="RepSA"/>
    <property type="match status" value="1"/>
</dbReference>
<reference evidence="1 2" key="1">
    <citation type="submission" date="2018-02" db="EMBL/GenBank/DDBJ databases">
        <title>Genomic Encyclopedia of Archaeal and Bacterial Type Strains, Phase II (KMG-II): from individual species to whole genera.</title>
        <authorList>
            <person name="Goeker M."/>
        </authorList>
    </citation>
    <scope>NUCLEOTIDE SEQUENCE [LARGE SCALE GENOMIC DNA]</scope>
    <source>
        <strain evidence="1 2">DSM 22857</strain>
    </source>
</reference>
<dbReference type="AlphaFoldDB" id="A0A2S6IE85"/>
<dbReference type="InterPro" id="IPR046828">
    <property type="entry name" value="RepSA"/>
</dbReference>
<organism evidence="1 2">
    <name type="scientific">Kineococcus xinjiangensis</name>
    <dbReference type="NCBI Taxonomy" id="512762"/>
    <lineage>
        <taxon>Bacteria</taxon>
        <taxon>Bacillati</taxon>
        <taxon>Actinomycetota</taxon>
        <taxon>Actinomycetes</taxon>
        <taxon>Kineosporiales</taxon>
        <taxon>Kineosporiaceae</taxon>
        <taxon>Kineococcus</taxon>
    </lineage>
</organism>
<comment type="caution">
    <text evidence="1">The sequence shown here is derived from an EMBL/GenBank/DDBJ whole genome shotgun (WGS) entry which is preliminary data.</text>
</comment>
<gene>
    <name evidence="1" type="ORF">CLV92_114104</name>
</gene>
<dbReference type="OrthoDB" id="3203793at2"/>
<protein>
    <submittedName>
        <fullName evidence="1">Uncharacterized protein</fullName>
    </submittedName>
</protein>
<accession>A0A2S6IE85</accession>
<dbReference type="RefSeq" id="WP_104434759.1">
    <property type="nucleotide sequence ID" value="NZ_PTJD01000014.1"/>
</dbReference>
<dbReference type="EMBL" id="PTJD01000014">
    <property type="protein sequence ID" value="PPK92503.1"/>
    <property type="molecule type" value="Genomic_DNA"/>
</dbReference>
<proteinExistence type="predicted"/>
<name>A0A2S6IE85_9ACTN</name>
<dbReference type="Proteomes" id="UP000239485">
    <property type="component" value="Unassembled WGS sequence"/>
</dbReference>